<feature type="active site" description="Proton acceptor" evidence="5">
    <location>
        <position position="146"/>
    </location>
</feature>
<dbReference type="InterPro" id="IPR011004">
    <property type="entry name" value="Trimer_LpxA-like_sf"/>
</dbReference>
<dbReference type="AlphaFoldDB" id="A0A2U1TK43"/>
<keyword evidence="9" id="KW-1185">Reference proteome</keyword>
<feature type="binding site" evidence="6">
    <location>
        <position position="155"/>
    </location>
    <ligand>
        <name>acetyl-CoA</name>
        <dbReference type="ChEBI" id="CHEBI:57288"/>
    </ligand>
</feature>
<organism evidence="8 9">
    <name type="scientific">Brenneria corticis</name>
    <dbReference type="NCBI Taxonomy" id="2173106"/>
    <lineage>
        <taxon>Bacteria</taxon>
        <taxon>Pseudomonadati</taxon>
        <taxon>Pseudomonadota</taxon>
        <taxon>Gammaproteobacteria</taxon>
        <taxon>Enterobacterales</taxon>
        <taxon>Pectobacteriaceae</taxon>
        <taxon>Brenneria</taxon>
    </lineage>
</organism>
<dbReference type="Gene3D" id="2.160.10.10">
    <property type="entry name" value="Hexapeptide repeat proteins"/>
    <property type="match status" value="1"/>
</dbReference>
<dbReference type="PROSITE" id="PS00101">
    <property type="entry name" value="HEXAPEP_TRANSFERASES"/>
    <property type="match status" value="1"/>
</dbReference>
<keyword evidence="2" id="KW-0808">Transferase</keyword>
<dbReference type="Pfam" id="PF14602">
    <property type="entry name" value="Hexapep_2"/>
    <property type="match status" value="1"/>
</dbReference>
<dbReference type="Pfam" id="PF00132">
    <property type="entry name" value="Hexapep"/>
    <property type="match status" value="1"/>
</dbReference>
<evidence type="ECO:0000256" key="2">
    <source>
        <dbReference type="ARBA" id="ARBA00022679"/>
    </source>
</evidence>
<dbReference type="PANTHER" id="PTHR43300">
    <property type="entry name" value="ACETYLTRANSFERASE"/>
    <property type="match status" value="1"/>
</dbReference>
<feature type="site" description="Increases basicity of active site His" evidence="5">
    <location>
        <position position="147"/>
    </location>
</feature>
<sequence>MKDNLSQNENLIVIGSGGHAAILVEILSLHKQNILAIVSPDKEHPREVFKGFFFYENDSDVLNYPPQTTFLVNGIGSIPGNVRRNILYHDFVNKGFSFYSVISPKAIISPFAKLGKGVQVMSGAIIQHGAVIGDNCIINTGAIVEHDCVIGANNHVAPGATLSGGVLTGLNVHIGTNSTIIQNIQIGDAAVVGAGAVITRNIEKNTIVYPAKVFSRGL</sequence>
<dbReference type="GO" id="GO:0016747">
    <property type="term" value="F:acyltransferase activity, transferring groups other than amino-acyl groups"/>
    <property type="evidence" value="ECO:0007669"/>
    <property type="project" value="UniProtKB-ARBA"/>
</dbReference>
<dbReference type="Proteomes" id="UP000296159">
    <property type="component" value="Unassembled WGS sequence"/>
</dbReference>
<comment type="caution">
    <text evidence="8">The sequence shown here is derived from an EMBL/GenBank/DDBJ whole genome shotgun (WGS) entry which is preliminary data.</text>
</comment>
<dbReference type="SUPFAM" id="SSF51161">
    <property type="entry name" value="Trimeric LpxA-like enzymes"/>
    <property type="match status" value="1"/>
</dbReference>
<dbReference type="CDD" id="cd03360">
    <property type="entry name" value="LbH_AT_putative"/>
    <property type="match status" value="1"/>
</dbReference>
<dbReference type="InterPro" id="IPR050179">
    <property type="entry name" value="Trans_hexapeptide_repeat"/>
</dbReference>
<keyword evidence="3" id="KW-0677">Repeat</keyword>
<name>A0A2U1TK43_9GAMM</name>
<dbReference type="Pfam" id="PF17836">
    <property type="entry name" value="PglD_N"/>
    <property type="match status" value="1"/>
</dbReference>
<evidence type="ECO:0000313" key="9">
    <source>
        <dbReference type="Proteomes" id="UP000296159"/>
    </source>
</evidence>
<evidence type="ECO:0000256" key="5">
    <source>
        <dbReference type="PIRSR" id="PIRSR620019-1"/>
    </source>
</evidence>
<dbReference type="InterPro" id="IPR001451">
    <property type="entry name" value="Hexapep"/>
</dbReference>
<evidence type="ECO:0000256" key="6">
    <source>
        <dbReference type="PIRSR" id="PIRSR620019-2"/>
    </source>
</evidence>
<proteinExistence type="inferred from homology"/>
<protein>
    <submittedName>
        <fullName evidence="8">Shikimate dehydrogenase</fullName>
    </submittedName>
</protein>
<evidence type="ECO:0000256" key="3">
    <source>
        <dbReference type="ARBA" id="ARBA00022737"/>
    </source>
</evidence>
<keyword evidence="4" id="KW-0012">Acyltransferase</keyword>
<comment type="similarity">
    <text evidence="1">Belongs to the transferase hexapeptide repeat family.</text>
</comment>
<dbReference type="InterPro" id="IPR018357">
    <property type="entry name" value="Hexapep_transf_CS"/>
</dbReference>
<dbReference type="NCBIfam" id="TIGR03570">
    <property type="entry name" value="NeuD_NnaD"/>
    <property type="match status" value="1"/>
</dbReference>
<dbReference type="InterPro" id="IPR041561">
    <property type="entry name" value="PglD_N"/>
</dbReference>
<evidence type="ECO:0000259" key="7">
    <source>
        <dbReference type="Pfam" id="PF17836"/>
    </source>
</evidence>
<evidence type="ECO:0000256" key="4">
    <source>
        <dbReference type="ARBA" id="ARBA00023315"/>
    </source>
</evidence>
<dbReference type="PANTHER" id="PTHR43300:SF7">
    <property type="entry name" value="UDP-N-ACETYLBACILLOSAMINE N-ACETYLTRANSFERASE"/>
    <property type="match status" value="1"/>
</dbReference>
<feature type="binding site" evidence="6">
    <location>
        <position position="76"/>
    </location>
    <ligand>
        <name>substrate</name>
    </ligand>
</feature>
<dbReference type="InterPro" id="IPR020019">
    <property type="entry name" value="AcTrfase_PglD-like"/>
</dbReference>
<evidence type="ECO:0000313" key="8">
    <source>
        <dbReference type="EMBL" id="PWC09729.1"/>
    </source>
</evidence>
<evidence type="ECO:0000256" key="1">
    <source>
        <dbReference type="ARBA" id="ARBA00007274"/>
    </source>
</evidence>
<reference evidence="8 9" key="1">
    <citation type="submission" date="2018-04" db="EMBL/GenBank/DDBJ databases">
        <title>Brenneria corticis sp.nov.</title>
        <authorList>
            <person name="Li Y."/>
        </authorList>
    </citation>
    <scope>NUCLEOTIDE SEQUENCE [LARGE SCALE GENOMIC DNA]</scope>
    <source>
        <strain evidence="8 9">CFCC 11842</strain>
    </source>
</reference>
<gene>
    <name evidence="8" type="ORF">DDT56_23315</name>
</gene>
<accession>A0A2U1TK43</accession>
<feature type="domain" description="PglD N-terminal" evidence="7">
    <location>
        <begin position="10"/>
        <end position="78"/>
    </location>
</feature>
<dbReference type="RefSeq" id="WP_136168720.1">
    <property type="nucleotide sequence ID" value="NZ_KZ819107.1"/>
</dbReference>
<dbReference type="Gene3D" id="3.40.50.20">
    <property type="match status" value="1"/>
</dbReference>
<dbReference type="EMBL" id="QDKH01000045">
    <property type="protein sequence ID" value="PWC09729.1"/>
    <property type="molecule type" value="Genomic_DNA"/>
</dbReference>